<feature type="region of interest" description="Disordered" evidence="1">
    <location>
        <begin position="258"/>
        <end position="298"/>
    </location>
</feature>
<feature type="compositionally biased region" description="Acidic residues" evidence="1">
    <location>
        <begin position="264"/>
        <end position="273"/>
    </location>
</feature>
<reference evidence="2" key="1">
    <citation type="submission" date="2016-10" db="EMBL/GenBank/DDBJ databases">
        <authorList>
            <person name="Benchimol M."/>
            <person name="Almeida L.G."/>
            <person name="Vasconcelos A.T."/>
            <person name="Perreira-Neves A."/>
            <person name="Rosa I.A."/>
            <person name="Tasca T."/>
            <person name="Bogo M.R."/>
            <person name="de Souza W."/>
        </authorList>
    </citation>
    <scope>NUCLEOTIDE SEQUENCE [LARGE SCALE GENOMIC DNA]</scope>
    <source>
        <strain evidence="2">K</strain>
    </source>
</reference>
<dbReference type="RefSeq" id="XP_068361709.1">
    <property type="nucleotide sequence ID" value="XM_068502798.1"/>
</dbReference>
<comment type="caution">
    <text evidence="2">The sequence shown here is derived from an EMBL/GenBank/DDBJ whole genome shotgun (WGS) entry which is preliminary data.</text>
</comment>
<proteinExistence type="predicted"/>
<accession>A0A1J4KGW2</accession>
<dbReference type="GeneID" id="94837502"/>
<feature type="compositionally biased region" description="Polar residues" evidence="1">
    <location>
        <begin position="233"/>
        <end position="243"/>
    </location>
</feature>
<sequence>MRTATSSKLNPPRHLQRKKIANDFQNKYRKEISDLISGTDYLDQILPNHHIDPKETHRDENISKNIERLTPDAKRRLMFQKPVTLVKRQANYYIAKKHNRIANNSPRTQRAQKNEWNEIAHPANKRGLVTKNNENSQQNSHYNDFNYEDENQHFVSESLYSEDEYIFEAPISDKHDDVAEEEEIIEKDEETIENEEETIEKDEETIENENSGRESSEHEENYANEIFYESASDENVSAEYNQSNDAYQNFQQYTKYLFNQNELESSDGSEDEPIQTNKRNQESKSKNNNQKEETDQRNNMFKMISSDAIDMIEAEVDFSSDSSSEFELNSQFFTQEKTVDNRRKSLLGENFISSGAIESFSDD</sequence>
<feature type="compositionally biased region" description="Acidic residues" evidence="1">
    <location>
        <begin position="188"/>
        <end position="207"/>
    </location>
</feature>
<evidence type="ECO:0000313" key="3">
    <source>
        <dbReference type="Proteomes" id="UP000179807"/>
    </source>
</evidence>
<evidence type="ECO:0000256" key="1">
    <source>
        <dbReference type="SAM" id="MobiDB-lite"/>
    </source>
</evidence>
<gene>
    <name evidence="2" type="ORF">TRFO_22829</name>
</gene>
<evidence type="ECO:0000313" key="2">
    <source>
        <dbReference type="EMBL" id="OHT08573.1"/>
    </source>
</evidence>
<feature type="compositionally biased region" description="Basic and acidic residues" evidence="1">
    <location>
        <begin position="279"/>
        <end position="296"/>
    </location>
</feature>
<feature type="compositionally biased region" description="Basic and acidic residues" evidence="1">
    <location>
        <begin position="210"/>
        <end position="221"/>
    </location>
</feature>
<dbReference type="Proteomes" id="UP000179807">
    <property type="component" value="Unassembled WGS sequence"/>
</dbReference>
<organism evidence="2 3">
    <name type="scientific">Tritrichomonas foetus</name>
    <dbReference type="NCBI Taxonomy" id="1144522"/>
    <lineage>
        <taxon>Eukaryota</taxon>
        <taxon>Metamonada</taxon>
        <taxon>Parabasalia</taxon>
        <taxon>Tritrichomonadida</taxon>
        <taxon>Tritrichomonadidae</taxon>
        <taxon>Tritrichomonas</taxon>
    </lineage>
</organism>
<feature type="region of interest" description="Disordered" evidence="1">
    <location>
        <begin position="188"/>
        <end position="243"/>
    </location>
</feature>
<dbReference type="AlphaFoldDB" id="A0A1J4KGW2"/>
<dbReference type="EMBL" id="MLAK01000663">
    <property type="protein sequence ID" value="OHT08573.1"/>
    <property type="molecule type" value="Genomic_DNA"/>
</dbReference>
<keyword evidence="3" id="KW-1185">Reference proteome</keyword>
<protein>
    <submittedName>
        <fullName evidence="2">Uncharacterized protein</fullName>
    </submittedName>
</protein>
<dbReference type="VEuPathDB" id="TrichDB:TRFO_22829"/>
<name>A0A1J4KGW2_9EUKA</name>